<name>A0A841BH11_9PSEU</name>
<dbReference type="PANTHER" id="PTHR46825:SF9">
    <property type="entry name" value="BETA-LACTAMASE-RELATED DOMAIN-CONTAINING PROTEIN"/>
    <property type="match status" value="1"/>
</dbReference>
<evidence type="ECO:0000256" key="1">
    <source>
        <dbReference type="SAM" id="MobiDB-lite"/>
    </source>
</evidence>
<dbReference type="AlphaFoldDB" id="A0A841BH11"/>
<evidence type="ECO:0000313" key="3">
    <source>
        <dbReference type="EMBL" id="MBB5857842.1"/>
    </source>
</evidence>
<dbReference type="EMBL" id="JACHMX010000001">
    <property type="protein sequence ID" value="MBB5857842.1"/>
    <property type="molecule type" value="Genomic_DNA"/>
</dbReference>
<evidence type="ECO:0000313" key="4">
    <source>
        <dbReference type="Proteomes" id="UP000580861"/>
    </source>
</evidence>
<dbReference type="InterPro" id="IPR050491">
    <property type="entry name" value="AmpC-like"/>
</dbReference>
<organism evidence="3 4">
    <name type="scientific">Amycolatopsis umgeniensis</name>
    <dbReference type="NCBI Taxonomy" id="336628"/>
    <lineage>
        <taxon>Bacteria</taxon>
        <taxon>Bacillati</taxon>
        <taxon>Actinomycetota</taxon>
        <taxon>Actinomycetes</taxon>
        <taxon>Pseudonocardiales</taxon>
        <taxon>Pseudonocardiaceae</taxon>
        <taxon>Amycolatopsis</taxon>
    </lineage>
</organism>
<gene>
    <name evidence="3" type="ORF">HDA45_007929</name>
</gene>
<sequence>MNAAPSFVSDEVCRKILCDRSFATGLSVAVTDREEVLSSGVFGEADKAGGSPVTEDTLFQIGSITKGFTCELLVRARDAGLVDLDSPVTAYLPWFSVRSSHGPITLRHLMTHTAGIIAGSDVSADATFEVWALRDTEATTPPGTWFHYSNAGYKALGLVLEAVHRRPYHEIVGDLLASLGMHASAPAITHDLRPRLAVGHEPRYDDRHPIPEDGVVPATWIETATADGCVAATARDMTAWLRLLIGREPGEMLTAAIPDEEFPGSAYGLGMQVGDLDGRPHAWHTGGMIGYYAAIACDLDAGIGAVVLANGVGPWQELAVYLAAEARAERDGALRPEFAPPPKKPAPPPAQSPPERWAAVVGHYRCHNPWLSNLHVHAFEDELWVSVCGGAPERLVPLPDGGFRVGADERSPERLRFDVVVDGVAIRADYSGCPLYRTFTP</sequence>
<feature type="compositionally biased region" description="Pro residues" evidence="1">
    <location>
        <begin position="338"/>
        <end position="352"/>
    </location>
</feature>
<dbReference type="InterPro" id="IPR001466">
    <property type="entry name" value="Beta-lactam-related"/>
</dbReference>
<accession>A0A841BH11</accession>
<evidence type="ECO:0000259" key="2">
    <source>
        <dbReference type="Pfam" id="PF00144"/>
    </source>
</evidence>
<protein>
    <submittedName>
        <fullName evidence="3">CubicO group peptidase (Beta-lactamase class C family)</fullName>
    </submittedName>
</protein>
<proteinExistence type="predicted"/>
<dbReference type="Proteomes" id="UP000580861">
    <property type="component" value="Unassembled WGS sequence"/>
</dbReference>
<dbReference type="RefSeq" id="WP_184904294.1">
    <property type="nucleotide sequence ID" value="NZ_JACHMX010000001.1"/>
</dbReference>
<dbReference type="Gene3D" id="3.40.710.10">
    <property type="entry name" value="DD-peptidase/beta-lactamase superfamily"/>
    <property type="match status" value="1"/>
</dbReference>
<feature type="region of interest" description="Disordered" evidence="1">
    <location>
        <begin position="334"/>
        <end position="355"/>
    </location>
</feature>
<reference evidence="3 4" key="1">
    <citation type="submission" date="2020-08" db="EMBL/GenBank/DDBJ databases">
        <title>Sequencing the genomes of 1000 actinobacteria strains.</title>
        <authorList>
            <person name="Klenk H.-P."/>
        </authorList>
    </citation>
    <scope>NUCLEOTIDE SEQUENCE [LARGE SCALE GENOMIC DNA]</scope>
    <source>
        <strain evidence="3 4">DSM 45272</strain>
    </source>
</reference>
<dbReference type="Pfam" id="PF00144">
    <property type="entry name" value="Beta-lactamase"/>
    <property type="match status" value="1"/>
</dbReference>
<dbReference type="InterPro" id="IPR012338">
    <property type="entry name" value="Beta-lactam/transpept-like"/>
</dbReference>
<keyword evidence="4" id="KW-1185">Reference proteome</keyword>
<dbReference type="PANTHER" id="PTHR46825">
    <property type="entry name" value="D-ALANYL-D-ALANINE-CARBOXYPEPTIDASE/ENDOPEPTIDASE AMPH"/>
    <property type="match status" value="1"/>
</dbReference>
<comment type="caution">
    <text evidence="3">The sequence shown here is derived from an EMBL/GenBank/DDBJ whole genome shotgun (WGS) entry which is preliminary data.</text>
</comment>
<feature type="domain" description="Beta-lactamase-related" evidence="2">
    <location>
        <begin position="23"/>
        <end position="316"/>
    </location>
</feature>
<dbReference type="SUPFAM" id="SSF56601">
    <property type="entry name" value="beta-lactamase/transpeptidase-like"/>
    <property type="match status" value="1"/>
</dbReference>